<dbReference type="Pfam" id="PF13894">
    <property type="entry name" value="zf-C2H2_4"/>
    <property type="match status" value="1"/>
</dbReference>
<dbReference type="FunFam" id="3.30.160.60:FF:000086">
    <property type="entry name" value="transcription factor E4F1 isoform X1"/>
    <property type="match status" value="1"/>
</dbReference>
<keyword evidence="6 12" id="KW-0863">Zinc-finger</keyword>
<dbReference type="VEuPathDB" id="VectorBase:BGLAX_052283"/>
<dbReference type="FunFam" id="3.30.160.60:FF:000340">
    <property type="entry name" value="zinc finger protein 473 isoform X1"/>
    <property type="match status" value="1"/>
</dbReference>
<reference evidence="14" key="1">
    <citation type="submission" date="2020-05" db="UniProtKB">
        <authorList>
            <consortium name="EnsemblMetazoa"/>
        </authorList>
    </citation>
    <scope>IDENTIFICATION</scope>
    <source>
        <strain evidence="14">BB02</strain>
    </source>
</reference>
<feature type="domain" description="C2H2-type" evidence="13">
    <location>
        <begin position="270"/>
        <end position="297"/>
    </location>
</feature>
<dbReference type="STRING" id="6526.A0A2C9JCJ2"/>
<dbReference type="SUPFAM" id="SSF57667">
    <property type="entry name" value="beta-beta-alpha zinc fingers"/>
    <property type="match status" value="7"/>
</dbReference>
<dbReference type="PROSITE" id="PS50157">
    <property type="entry name" value="ZINC_FINGER_C2H2_2"/>
    <property type="match status" value="12"/>
</dbReference>
<feature type="domain" description="C2H2-type" evidence="13">
    <location>
        <begin position="553"/>
        <end position="580"/>
    </location>
</feature>
<dbReference type="KEGG" id="bgt:106079076"/>
<dbReference type="FunFam" id="3.30.160.60:FF:001156">
    <property type="entry name" value="Zinc finger protein 407"/>
    <property type="match status" value="1"/>
</dbReference>
<dbReference type="GO" id="GO:0001228">
    <property type="term" value="F:DNA-binding transcription activator activity, RNA polymerase II-specific"/>
    <property type="evidence" value="ECO:0007669"/>
    <property type="project" value="TreeGrafter"/>
</dbReference>
<organism evidence="14 15">
    <name type="scientific">Biomphalaria glabrata</name>
    <name type="common">Bloodfluke planorb</name>
    <name type="synonym">Freshwater snail</name>
    <dbReference type="NCBI Taxonomy" id="6526"/>
    <lineage>
        <taxon>Eukaryota</taxon>
        <taxon>Metazoa</taxon>
        <taxon>Spiralia</taxon>
        <taxon>Lophotrochozoa</taxon>
        <taxon>Mollusca</taxon>
        <taxon>Gastropoda</taxon>
        <taxon>Heterobranchia</taxon>
        <taxon>Euthyneura</taxon>
        <taxon>Panpulmonata</taxon>
        <taxon>Hygrophila</taxon>
        <taxon>Lymnaeoidea</taxon>
        <taxon>Planorbidae</taxon>
        <taxon>Biomphalaria</taxon>
    </lineage>
</organism>
<dbReference type="Gene3D" id="3.30.160.60">
    <property type="entry name" value="Classic Zinc Finger"/>
    <property type="match status" value="9"/>
</dbReference>
<evidence type="ECO:0000256" key="12">
    <source>
        <dbReference type="PROSITE-ProRule" id="PRU00042"/>
    </source>
</evidence>
<keyword evidence="10" id="KW-0804">Transcription</keyword>
<evidence type="ECO:0000256" key="11">
    <source>
        <dbReference type="ARBA" id="ARBA00023242"/>
    </source>
</evidence>
<comment type="function">
    <text evidence="1">May be involved in transcriptional regulation.</text>
</comment>
<proteinExistence type="inferred from homology"/>
<keyword evidence="8" id="KW-0805">Transcription regulation</keyword>
<dbReference type="InterPro" id="IPR013087">
    <property type="entry name" value="Znf_C2H2_type"/>
</dbReference>
<keyword evidence="9" id="KW-0238">DNA-binding</keyword>
<dbReference type="SMART" id="SM00355">
    <property type="entry name" value="ZnF_C2H2"/>
    <property type="match status" value="12"/>
</dbReference>
<gene>
    <name evidence="14" type="primary">106079076</name>
</gene>
<evidence type="ECO:0000256" key="4">
    <source>
        <dbReference type="ARBA" id="ARBA00022723"/>
    </source>
</evidence>
<feature type="domain" description="C2H2-type" evidence="13">
    <location>
        <begin position="409"/>
        <end position="436"/>
    </location>
</feature>
<dbReference type="VEuPathDB" id="VectorBase:BGLB000612"/>
<feature type="domain" description="C2H2-type" evidence="13">
    <location>
        <begin position="437"/>
        <end position="464"/>
    </location>
</feature>
<evidence type="ECO:0000256" key="2">
    <source>
        <dbReference type="ARBA" id="ARBA00004123"/>
    </source>
</evidence>
<evidence type="ECO:0000256" key="1">
    <source>
        <dbReference type="ARBA" id="ARBA00003767"/>
    </source>
</evidence>
<dbReference type="FunFam" id="3.30.160.60:FF:002343">
    <property type="entry name" value="Zinc finger protein 33A"/>
    <property type="match status" value="1"/>
</dbReference>
<dbReference type="FunFam" id="3.30.160.60:FF:000097">
    <property type="entry name" value="Zinc finger protein"/>
    <property type="match status" value="1"/>
</dbReference>
<feature type="domain" description="C2H2-type" evidence="13">
    <location>
        <begin position="381"/>
        <end position="408"/>
    </location>
</feature>
<evidence type="ECO:0000313" key="14">
    <source>
        <dbReference type="EnsemblMetazoa" id="BGLB000612-PB"/>
    </source>
</evidence>
<dbReference type="Pfam" id="PF00096">
    <property type="entry name" value="zf-C2H2"/>
    <property type="match status" value="7"/>
</dbReference>
<accession>A0A2C9JCJ2</accession>
<dbReference type="GO" id="GO:0008270">
    <property type="term" value="F:zinc ion binding"/>
    <property type="evidence" value="ECO:0007669"/>
    <property type="project" value="UniProtKB-KW"/>
</dbReference>
<dbReference type="EnsemblMetazoa" id="BGLB000612-RB">
    <property type="protein sequence ID" value="BGLB000612-PB"/>
    <property type="gene ID" value="BGLB000612"/>
</dbReference>
<feature type="domain" description="C2H2-type" evidence="13">
    <location>
        <begin position="637"/>
        <end position="664"/>
    </location>
</feature>
<keyword evidence="7" id="KW-0862">Zinc</keyword>
<feature type="domain" description="C2H2-type" evidence="13">
    <location>
        <begin position="298"/>
        <end position="320"/>
    </location>
</feature>
<evidence type="ECO:0000256" key="9">
    <source>
        <dbReference type="ARBA" id="ARBA00023125"/>
    </source>
</evidence>
<evidence type="ECO:0000256" key="7">
    <source>
        <dbReference type="ARBA" id="ARBA00022833"/>
    </source>
</evidence>
<sequence>MEAEVEQLPEGDDLVREIREKYFKIKLKHDILKKKYEEIRREYCDVRKELDIVLEELDKHESGIIQRKNSAVLCHIRNGVKPNSLPNDDLEKHTFNNVLIKREVNENEETAYSSDERHYIMTLNPNISCDDISNEFGDTVVKVNVNGRLKKRSRDFYKRHNEFMQNSCHKDLANDHQVSPYPNISPVQCYYSGDNPKSEIIDGDVIGEDSWALGSCGLTHTPDSFKDCKICSVDTQSDDNIPHSLLHLYGDLSSTPGTWRKRKKLSTQPYKCEICGNYFAGTYNYNRHKLIHTGEKPFKCDLCDKTFNRKDKYKVHIRSHHETTNLNNYLNDQSVQPDNSVTIDPSLIKIEPVDEMSAAIINGSLLPSVKTGKKKINNITFECDICYKKVQGSLSLIRHKERHAAKKPKECDVCGKVFIKTYSFNRHRMLHTGEKPFICNLCGEGFSRNDKLLVHTRKHKRYSPDKMKFKCDVCDLFFSESEHVTKHQSMHNGEEWFTCDICFKSFKLELDLIVHRRSRHIIRDETKKRNDSFSQLIETYAKSKVPYICKKQHKCNDCGKGFADRFRLARHKRAHTSGKSHKCLECGKEFLEKFVLNRHEKTHSKDKPHKCEVCGKNFLEKSKLMRHKKIHDNVRPFKCGDCGKAFIEKHRLVNHQRIHATTKCNLCDEYFTDPDAYRDHQLLHNEDKLIFT</sequence>
<dbReference type="InterPro" id="IPR036236">
    <property type="entry name" value="Znf_C2H2_sf"/>
</dbReference>
<evidence type="ECO:0000256" key="8">
    <source>
        <dbReference type="ARBA" id="ARBA00023015"/>
    </source>
</evidence>
<feature type="domain" description="C2H2-type" evidence="13">
    <location>
        <begin position="609"/>
        <end position="636"/>
    </location>
</feature>
<keyword evidence="11" id="KW-0539">Nucleus</keyword>
<evidence type="ECO:0000313" key="15">
    <source>
        <dbReference type="Proteomes" id="UP000076420"/>
    </source>
</evidence>
<feature type="domain" description="C2H2-type" evidence="13">
    <location>
        <begin position="497"/>
        <end position="525"/>
    </location>
</feature>
<feature type="domain" description="C2H2-type" evidence="13">
    <location>
        <begin position="662"/>
        <end position="689"/>
    </location>
</feature>
<keyword evidence="5" id="KW-0677">Repeat</keyword>
<keyword evidence="4" id="KW-0479">Metal-binding</keyword>
<evidence type="ECO:0000256" key="3">
    <source>
        <dbReference type="ARBA" id="ARBA00006991"/>
    </source>
</evidence>
<dbReference type="Proteomes" id="UP000076420">
    <property type="component" value="Unassembled WGS sequence"/>
</dbReference>
<dbReference type="GO" id="GO:0000978">
    <property type="term" value="F:RNA polymerase II cis-regulatory region sequence-specific DNA binding"/>
    <property type="evidence" value="ECO:0007669"/>
    <property type="project" value="TreeGrafter"/>
</dbReference>
<evidence type="ECO:0000256" key="10">
    <source>
        <dbReference type="ARBA" id="ARBA00023163"/>
    </source>
</evidence>
<evidence type="ECO:0000256" key="5">
    <source>
        <dbReference type="ARBA" id="ARBA00022737"/>
    </source>
</evidence>
<evidence type="ECO:0000259" key="13">
    <source>
        <dbReference type="PROSITE" id="PS50157"/>
    </source>
</evidence>
<dbReference type="PANTHER" id="PTHR24393">
    <property type="entry name" value="ZINC FINGER PROTEIN"/>
    <property type="match status" value="1"/>
</dbReference>
<comment type="similarity">
    <text evidence="3">Belongs to the krueppel C2H2-type zinc-finger protein family.</text>
</comment>
<dbReference type="PANTHER" id="PTHR24393:SF34">
    <property type="entry name" value="PR_SET DOMAIN 13"/>
    <property type="match status" value="1"/>
</dbReference>
<dbReference type="OrthoDB" id="6041898at2759"/>
<dbReference type="PROSITE" id="PS00028">
    <property type="entry name" value="ZINC_FINGER_C2H2_1"/>
    <property type="match status" value="11"/>
</dbReference>
<evidence type="ECO:0000256" key="6">
    <source>
        <dbReference type="ARBA" id="ARBA00022771"/>
    </source>
</evidence>
<dbReference type="GO" id="GO:0005634">
    <property type="term" value="C:nucleus"/>
    <property type="evidence" value="ECO:0007669"/>
    <property type="project" value="UniProtKB-SubCell"/>
</dbReference>
<dbReference type="AlphaFoldDB" id="A0A2C9JCJ2"/>
<comment type="subcellular location">
    <subcellularLocation>
        <location evidence="2">Nucleus</location>
    </subcellularLocation>
</comment>
<protein>
    <recommendedName>
        <fullName evidence="13">C2H2-type domain-containing protein</fullName>
    </recommendedName>
</protein>
<feature type="domain" description="C2H2-type" evidence="13">
    <location>
        <begin position="581"/>
        <end position="608"/>
    </location>
</feature>
<name>A0A2C9JCJ2_BIOGL</name>
<feature type="domain" description="C2H2-type" evidence="13">
    <location>
        <begin position="469"/>
        <end position="496"/>
    </location>
</feature>